<sequence length="647" mass="69155">MEVGAMGSNNTDEVMVSEDAECSETTVEIKIKTLDSQTYTLRVNKRVPVPELKEQIQTVTGVVSEQQRLICRGKVLKDDQLLSAYHVEDGHTLHLVVRQPFFPSSASAMGSDSLPDQETDLENRGDHVSHSVVFRTFNVADQGEGGMPDLNREPVLERVERTDDPSGISSSTQTEHDTGFQLDPLLGFRHPTEATWNRQQPPVIPDSLTILSQYLRHLRHEFSANGLDESNHTGNVGVRGGEEAPRSVSGQGLPTPASLAEVLIATRRLLVEQVASCIWQLSRRLENQAGVANPSLRSSIQTNAVRLGALLQNLGALLLELGRTTMTLQIGQIPTDAVVNAGPPIFISSSGPNPIMVQPLPFQPGLGFGATSMGTGNPGSGFASGSAGSGFLPRNIDIRIRTGSSIGPNNVNQGERTGGQQNPAPTGTTRGSGAAGFVQQVAATGTSRGPTITLESGVRVTPVRTVITAVPASVGRPSSDSSRSSTGGMFFPILARVQHVPPVQTNNIRGSQSSVPEYYLQRSPDVSVQQQNLGSNSGAPVTSESTPTQQRIAGGANVEEATPSIQGYASREGIHFSRILRQIMPYISHMPATGPGAGFSSERVDTSDNGVSQHSTQNDENQADPRARHRHDDHPSTQADSKRQKKE</sequence>
<dbReference type="GO" id="GO:0051787">
    <property type="term" value="F:misfolded protein binding"/>
    <property type="evidence" value="ECO:0007669"/>
    <property type="project" value="TreeGrafter"/>
</dbReference>
<feature type="compositionally biased region" description="Polar residues" evidence="1">
    <location>
        <begin position="403"/>
        <end position="431"/>
    </location>
</feature>
<evidence type="ECO:0000313" key="3">
    <source>
        <dbReference type="EMBL" id="KAF6147646.1"/>
    </source>
</evidence>
<feature type="region of interest" description="Disordered" evidence="1">
    <location>
        <begin position="524"/>
        <end position="559"/>
    </location>
</feature>
<evidence type="ECO:0000256" key="1">
    <source>
        <dbReference type="SAM" id="MobiDB-lite"/>
    </source>
</evidence>
<dbReference type="FunFam" id="3.10.20.90:FF:000154">
    <property type="entry name" value="Large proline-rich protein BAG6"/>
    <property type="match status" value="1"/>
</dbReference>
<accession>A0A7J7LYC1</accession>
<dbReference type="PANTHER" id="PTHR15204">
    <property type="entry name" value="LARGE PROLINE-RICH PROTEIN BAG6"/>
    <property type="match status" value="1"/>
</dbReference>
<dbReference type="PROSITE" id="PS50053">
    <property type="entry name" value="UBIQUITIN_2"/>
    <property type="match status" value="1"/>
</dbReference>
<dbReference type="GO" id="GO:0071818">
    <property type="term" value="C:BAT3 complex"/>
    <property type="evidence" value="ECO:0007669"/>
    <property type="project" value="TreeGrafter"/>
</dbReference>
<dbReference type="InterPro" id="IPR000626">
    <property type="entry name" value="Ubiquitin-like_dom"/>
</dbReference>
<dbReference type="InterPro" id="IPR019956">
    <property type="entry name" value="Ubiquitin_dom"/>
</dbReference>
<dbReference type="EMBL" id="JACGCM010001886">
    <property type="protein sequence ID" value="KAF6147646.1"/>
    <property type="molecule type" value="Genomic_DNA"/>
</dbReference>
<dbReference type="SUPFAM" id="SSF54236">
    <property type="entry name" value="Ubiquitin-like"/>
    <property type="match status" value="1"/>
</dbReference>
<feature type="compositionally biased region" description="Basic and acidic residues" evidence="1">
    <location>
        <begin position="623"/>
        <end position="635"/>
    </location>
</feature>
<evidence type="ECO:0000259" key="2">
    <source>
        <dbReference type="PROSITE" id="PS50053"/>
    </source>
</evidence>
<dbReference type="Pfam" id="PF00240">
    <property type="entry name" value="ubiquitin"/>
    <property type="match status" value="1"/>
</dbReference>
<gene>
    <name evidence="3" type="ORF">GIB67_031637</name>
</gene>
<evidence type="ECO:0000313" key="4">
    <source>
        <dbReference type="Proteomes" id="UP000541444"/>
    </source>
</evidence>
<feature type="region of interest" description="Disordered" evidence="1">
    <location>
        <begin position="594"/>
        <end position="647"/>
    </location>
</feature>
<dbReference type="InterPro" id="IPR029071">
    <property type="entry name" value="Ubiquitin-like_domsf"/>
</dbReference>
<dbReference type="SMART" id="SM00213">
    <property type="entry name" value="UBQ"/>
    <property type="match status" value="1"/>
</dbReference>
<keyword evidence="4" id="KW-1185">Reference proteome</keyword>
<name>A0A7J7LYC1_9MAGN</name>
<feature type="domain" description="Ubiquitin-like" evidence="2">
    <location>
        <begin position="27"/>
        <end position="100"/>
    </location>
</feature>
<dbReference type="OrthoDB" id="267397at2759"/>
<dbReference type="GO" id="GO:0036503">
    <property type="term" value="P:ERAD pathway"/>
    <property type="evidence" value="ECO:0007669"/>
    <property type="project" value="TreeGrafter"/>
</dbReference>
<protein>
    <recommendedName>
        <fullName evidence="2">Ubiquitin-like domain-containing protein</fullName>
    </recommendedName>
</protein>
<dbReference type="Gene3D" id="3.10.20.90">
    <property type="entry name" value="Phosphatidylinositol 3-kinase Catalytic Subunit, Chain A, domain 1"/>
    <property type="match status" value="1"/>
</dbReference>
<feature type="region of interest" description="Disordered" evidence="1">
    <location>
        <begin position="106"/>
        <end position="125"/>
    </location>
</feature>
<dbReference type="PRINTS" id="PR00348">
    <property type="entry name" value="UBIQUITIN"/>
</dbReference>
<organism evidence="3 4">
    <name type="scientific">Kingdonia uniflora</name>
    <dbReference type="NCBI Taxonomy" id="39325"/>
    <lineage>
        <taxon>Eukaryota</taxon>
        <taxon>Viridiplantae</taxon>
        <taxon>Streptophyta</taxon>
        <taxon>Embryophyta</taxon>
        <taxon>Tracheophyta</taxon>
        <taxon>Spermatophyta</taxon>
        <taxon>Magnoliopsida</taxon>
        <taxon>Ranunculales</taxon>
        <taxon>Circaeasteraceae</taxon>
        <taxon>Kingdonia</taxon>
    </lineage>
</organism>
<dbReference type="CDD" id="cd17039">
    <property type="entry name" value="Ubl_ubiquitin_like"/>
    <property type="match status" value="1"/>
</dbReference>
<dbReference type="Proteomes" id="UP000541444">
    <property type="component" value="Unassembled WGS sequence"/>
</dbReference>
<feature type="region of interest" description="Disordered" evidence="1">
    <location>
        <begin position="403"/>
        <end position="433"/>
    </location>
</feature>
<reference evidence="3 4" key="1">
    <citation type="journal article" date="2020" name="IScience">
        <title>Genome Sequencing of the Endangered Kingdonia uniflora (Circaeasteraceae, Ranunculales) Reveals Potential Mechanisms of Evolutionary Specialization.</title>
        <authorList>
            <person name="Sun Y."/>
            <person name="Deng T."/>
            <person name="Zhang A."/>
            <person name="Moore M.J."/>
            <person name="Landis J.B."/>
            <person name="Lin N."/>
            <person name="Zhang H."/>
            <person name="Zhang X."/>
            <person name="Huang J."/>
            <person name="Zhang X."/>
            <person name="Sun H."/>
            <person name="Wang H."/>
        </authorList>
    </citation>
    <scope>NUCLEOTIDE SEQUENCE [LARGE SCALE GENOMIC DNA]</scope>
    <source>
        <strain evidence="3">TB1705</strain>
        <tissue evidence="3">Leaf</tissue>
    </source>
</reference>
<dbReference type="GO" id="GO:0031593">
    <property type="term" value="F:polyubiquitin modification-dependent protein binding"/>
    <property type="evidence" value="ECO:0007669"/>
    <property type="project" value="TreeGrafter"/>
</dbReference>
<comment type="caution">
    <text evidence="3">The sequence shown here is derived from an EMBL/GenBank/DDBJ whole genome shotgun (WGS) entry which is preliminary data.</text>
</comment>
<dbReference type="AlphaFoldDB" id="A0A7J7LYC1"/>
<feature type="compositionally biased region" description="Polar residues" evidence="1">
    <location>
        <begin position="607"/>
        <end position="620"/>
    </location>
</feature>
<proteinExistence type="predicted"/>
<dbReference type="PANTHER" id="PTHR15204:SF0">
    <property type="entry name" value="LARGE PROLINE-RICH PROTEIN BAG6"/>
    <property type="match status" value="1"/>
</dbReference>
<feature type="compositionally biased region" description="Polar residues" evidence="1">
    <location>
        <begin position="524"/>
        <end position="551"/>
    </location>
</feature>